<evidence type="ECO:0000313" key="2">
    <source>
        <dbReference type="Proteomes" id="UP001316184"/>
    </source>
</evidence>
<proteinExistence type="predicted"/>
<dbReference type="RefSeq" id="WP_232402234.1">
    <property type="nucleotide sequence ID" value="NZ_CP102173.1"/>
</dbReference>
<name>A0ABY5M9G3_9ACTN</name>
<organism evidence="1 2">
    <name type="scientific">Aeromicrobium wangtongii</name>
    <dbReference type="NCBI Taxonomy" id="2969247"/>
    <lineage>
        <taxon>Bacteria</taxon>
        <taxon>Bacillati</taxon>
        <taxon>Actinomycetota</taxon>
        <taxon>Actinomycetes</taxon>
        <taxon>Propionibacteriales</taxon>
        <taxon>Nocardioidaceae</taxon>
        <taxon>Aeromicrobium</taxon>
    </lineage>
</organism>
<sequence length="176" mass="19024">MTTLEITVRGCADQYHPAERAIVSMTASVDLADAVQAWTGDQVRAVGHHGAQVEVRAEFDDFERLNKFLDHWSGVDGVEVSGVEWDVSVTTRRRYESEVRKSAVDDAVAKAQAYADAVRRGRVVPVEIADPGMLAGSSAPAAPVLAASGGGRDRRPARVPAEIVIRAEIDARFRVD</sequence>
<reference evidence="1 2" key="1">
    <citation type="submission" date="2022-08" db="EMBL/GenBank/DDBJ databases">
        <title>novel species in genus Aeromicrobium.</title>
        <authorList>
            <person name="Ye L."/>
        </authorList>
    </citation>
    <scope>NUCLEOTIDE SEQUENCE [LARGE SCALE GENOMIC DNA]</scope>
    <source>
        <strain evidence="2">zg-Y1379</strain>
    </source>
</reference>
<accession>A0ABY5M9G3</accession>
<dbReference type="InterPro" id="IPR007497">
    <property type="entry name" value="SIMPL/DUF541"/>
</dbReference>
<dbReference type="EMBL" id="CP102173">
    <property type="protein sequence ID" value="UUP13630.1"/>
    <property type="molecule type" value="Genomic_DNA"/>
</dbReference>
<gene>
    <name evidence="1" type="ORF">NQV15_17545</name>
</gene>
<dbReference type="Pfam" id="PF04402">
    <property type="entry name" value="SIMPL"/>
    <property type="match status" value="1"/>
</dbReference>
<dbReference type="Gene3D" id="3.30.110.170">
    <property type="entry name" value="Protein of unknown function (DUF541), domain 1"/>
    <property type="match status" value="1"/>
</dbReference>
<dbReference type="Proteomes" id="UP001316184">
    <property type="component" value="Chromosome"/>
</dbReference>
<protein>
    <submittedName>
        <fullName evidence="1">SIMPL domain-containing protein</fullName>
    </submittedName>
</protein>
<keyword evidence="2" id="KW-1185">Reference proteome</keyword>
<evidence type="ECO:0000313" key="1">
    <source>
        <dbReference type="EMBL" id="UUP13630.1"/>
    </source>
</evidence>